<evidence type="ECO:0000313" key="7">
    <source>
        <dbReference type="EMBL" id="KAG5677276.1"/>
    </source>
</evidence>
<keyword evidence="1 5" id="KW-0963">Cytoplasm</keyword>
<dbReference type="InterPro" id="IPR002616">
    <property type="entry name" value="tRNA_ribo_trans-like"/>
</dbReference>
<dbReference type="GO" id="GO:0005737">
    <property type="term" value="C:cytoplasm"/>
    <property type="evidence" value="ECO:0007669"/>
    <property type="project" value="UniProtKB-SubCell"/>
</dbReference>
<comment type="cofactor">
    <cofactor evidence="5">
        <name>Zn(2+)</name>
        <dbReference type="ChEBI" id="CHEBI:29105"/>
    </cofactor>
    <text evidence="5">Binds 1 zinc ion per subunit.</text>
</comment>
<dbReference type="Gene3D" id="3.20.20.105">
    <property type="entry name" value="Queuine tRNA-ribosyltransferase-like"/>
    <property type="match status" value="1"/>
</dbReference>
<dbReference type="AlphaFoldDB" id="A0A9J6C516"/>
<dbReference type="InterPro" id="IPR028592">
    <property type="entry name" value="QTRTD1"/>
</dbReference>
<dbReference type="Proteomes" id="UP001107558">
    <property type="component" value="Chromosome 2"/>
</dbReference>
<evidence type="ECO:0000256" key="4">
    <source>
        <dbReference type="ARBA" id="ARBA00022833"/>
    </source>
</evidence>
<dbReference type="EMBL" id="JADBJN010000002">
    <property type="protein sequence ID" value="KAG5677276.1"/>
    <property type="molecule type" value="Genomic_DNA"/>
</dbReference>
<evidence type="ECO:0000313" key="8">
    <source>
        <dbReference type="Proteomes" id="UP001107558"/>
    </source>
</evidence>
<keyword evidence="3 5" id="KW-0479">Metal-binding</keyword>
<proteinExistence type="inferred from homology"/>
<feature type="binding site" evidence="5">
    <location>
        <position position="326"/>
    </location>
    <ligand>
        <name>Zn(2+)</name>
        <dbReference type="ChEBI" id="CHEBI:29105"/>
    </ligand>
</feature>
<feature type="domain" description="tRNA-guanine(15) transglycosylase-like" evidence="6">
    <location>
        <begin position="13"/>
        <end position="385"/>
    </location>
</feature>
<dbReference type="InterPro" id="IPR050852">
    <property type="entry name" value="Queuine_tRNA-ribosyltrfase"/>
</dbReference>
<comment type="subunit">
    <text evidence="5">Heterodimer of a catalytic subunit and an accessory subunit.</text>
</comment>
<organism evidence="7 8">
    <name type="scientific">Polypedilum vanderplanki</name>
    <name type="common">Sleeping chironomid midge</name>
    <dbReference type="NCBI Taxonomy" id="319348"/>
    <lineage>
        <taxon>Eukaryota</taxon>
        <taxon>Metazoa</taxon>
        <taxon>Ecdysozoa</taxon>
        <taxon>Arthropoda</taxon>
        <taxon>Hexapoda</taxon>
        <taxon>Insecta</taxon>
        <taxon>Pterygota</taxon>
        <taxon>Neoptera</taxon>
        <taxon>Endopterygota</taxon>
        <taxon>Diptera</taxon>
        <taxon>Nematocera</taxon>
        <taxon>Chironomoidea</taxon>
        <taxon>Chironomidae</taxon>
        <taxon>Chironominae</taxon>
        <taxon>Polypedilum</taxon>
        <taxon>Polypedilum</taxon>
    </lineage>
</organism>
<evidence type="ECO:0000256" key="1">
    <source>
        <dbReference type="ARBA" id="ARBA00022490"/>
    </source>
</evidence>
<evidence type="ECO:0000256" key="2">
    <source>
        <dbReference type="ARBA" id="ARBA00022694"/>
    </source>
</evidence>
<dbReference type="HAMAP" id="MF_03043">
    <property type="entry name" value="QTRT2"/>
    <property type="match status" value="1"/>
</dbReference>
<comment type="function">
    <text evidence="5">Non-catalytic subunit of the queuine tRNA-ribosyltransferase (TGT) that catalyzes the base-exchange of a guanine (G) residue with queuine (Q) at position 34 (anticodon wobble position) in tRNAs with GU(N) anticodons (tRNA-Asp, -Asn, -His and -Tyr), resulting in the hypermodified nucleoside queuosine (7-(((4,5-cis-dihydroxy-2-cyclopenten-1-yl)amino)methyl)-7-deazaguanosine).</text>
</comment>
<dbReference type="InterPro" id="IPR036511">
    <property type="entry name" value="TGT-like_sf"/>
</dbReference>
<gene>
    <name evidence="7" type="ORF">PVAND_007046</name>
</gene>
<feature type="binding site" evidence="5">
    <location>
        <position position="323"/>
    </location>
    <ligand>
        <name>Zn(2+)</name>
        <dbReference type="ChEBI" id="CHEBI:29105"/>
    </ligand>
</feature>
<dbReference type="Pfam" id="PF01702">
    <property type="entry name" value="TGT"/>
    <property type="match status" value="1"/>
</dbReference>
<dbReference type="PANTHER" id="PTHR46064">
    <property type="entry name" value="QUEUINE TRNA-RIBOSYLTRANSFERASE ACCESSORY SUBUNIT 2"/>
    <property type="match status" value="1"/>
</dbReference>
<evidence type="ECO:0000256" key="5">
    <source>
        <dbReference type="HAMAP-Rule" id="MF_03043"/>
    </source>
</evidence>
<feature type="binding site" evidence="5">
    <location>
        <position position="352"/>
    </location>
    <ligand>
        <name>Zn(2+)</name>
        <dbReference type="ChEBI" id="CHEBI:29105"/>
    </ligand>
</feature>
<keyword evidence="2 5" id="KW-0819">tRNA processing</keyword>
<dbReference type="PANTHER" id="PTHR46064:SF1">
    <property type="entry name" value="QUEUINE TRNA-RIBOSYLTRANSFERASE ACCESSORY SUBUNIT 2"/>
    <property type="match status" value="1"/>
</dbReference>
<evidence type="ECO:0000256" key="3">
    <source>
        <dbReference type="ARBA" id="ARBA00022723"/>
    </source>
</evidence>
<dbReference type="GO" id="GO:0006400">
    <property type="term" value="P:tRNA modification"/>
    <property type="evidence" value="ECO:0007669"/>
    <property type="project" value="InterPro"/>
</dbReference>
<dbReference type="OrthoDB" id="27601at2759"/>
<comment type="similarity">
    <text evidence="5">Belongs to the queuine tRNA-ribosyltransferase family. QTRT2 subfamily.</text>
</comment>
<comment type="caution">
    <text evidence="7">The sequence shown here is derived from an EMBL/GenBank/DDBJ whole genome shotgun (WGS) entry which is preliminary data.</text>
</comment>
<feature type="binding site" evidence="5">
    <location>
        <position position="321"/>
    </location>
    <ligand>
        <name>Zn(2+)</name>
        <dbReference type="ChEBI" id="CHEBI:29105"/>
    </ligand>
</feature>
<keyword evidence="4 5" id="KW-0862">Zinc</keyword>
<evidence type="ECO:0000259" key="6">
    <source>
        <dbReference type="Pfam" id="PF01702"/>
    </source>
</evidence>
<dbReference type="NCBIfam" id="TIGR00449">
    <property type="entry name" value="tgt_general"/>
    <property type="match status" value="1"/>
</dbReference>
<reference evidence="7" key="1">
    <citation type="submission" date="2021-03" db="EMBL/GenBank/DDBJ databases">
        <title>Chromosome level genome of the anhydrobiotic midge Polypedilum vanderplanki.</title>
        <authorList>
            <person name="Yoshida Y."/>
            <person name="Kikawada T."/>
            <person name="Gusev O."/>
        </authorList>
    </citation>
    <scope>NUCLEOTIDE SEQUENCE</scope>
    <source>
        <strain evidence="7">NIAS01</strain>
        <tissue evidence="7">Whole body or cell culture</tissue>
    </source>
</reference>
<comment type="subcellular location">
    <subcellularLocation>
        <location evidence="5">Cytoplasm</location>
    </subcellularLocation>
</comment>
<dbReference type="GO" id="GO:0046872">
    <property type="term" value="F:metal ion binding"/>
    <property type="evidence" value="ECO:0007669"/>
    <property type="project" value="UniProtKB-KW"/>
</dbReference>
<sequence>MKFVVELSSKCSGRLGLLSNIERLPERCINTPFLLFVNPNLSREVLELNFCLKSDFGVALPISKTEQMEEPLQLSKKGISEFIGLSECLTFLTFQNTSELTRTGHHEKGSIPVFRTAGKINLNTQRYMNIVEVSKPDFYLSLADSDTWKDCPKRRLIKSNERSQEFFEECISHHKKINSKSKLIATVEGGYNMHERKKCIDYLKKEDEYISGFLIDGFHRNGFEATQVDVDAMTEIVEKTVEILNNDKVRLMFGAYLPHVTLQLISLGIDIFDSSFIQIVTNMNRALVFNFDINNPVKRFPEIDLTDEKYKEDFTGFLENCDCLACRQHTKAYVNHLLITKELLAPMLLTIHNLHHYKRFFEVIRECIKNNKLPELIKLVTDQYKEAGSLIYEQPEITDKYIKKHNASSK</sequence>
<protein>
    <recommendedName>
        <fullName evidence="5">Queuine tRNA-ribosyltransferase accessory subunit 2</fullName>
    </recommendedName>
    <alternativeName>
        <fullName evidence="5">Queuine tRNA-ribosyltransferase domain-containing protein 1</fullName>
    </alternativeName>
</protein>
<accession>A0A9J6C516</accession>
<name>A0A9J6C516_POLVA</name>
<keyword evidence="8" id="KW-1185">Reference proteome</keyword>
<dbReference type="SUPFAM" id="SSF51713">
    <property type="entry name" value="tRNA-guanine transglycosylase"/>
    <property type="match status" value="1"/>
</dbReference>
<dbReference type="GO" id="GO:0008479">
    <property type="term" value="F:tRNA-guanosine(34) queuine transglycosylase activity"/>
    <property type="evidence" value="ECO:0007669"/>
    <property type="project" value="UniProtKB-UniRule"/>
</dbReference>